<evidence type="ECO:0000259" key="2">
    <source>
        <dbReference type="Pfam" id="PF11268"/>
    </source>
</evidence>
<organism evidence="3 4">
    <name type="scientific">Luteococcus japonicus</name>
    <dbReference type="NCBI Taxonomy" id="33984"/>
    <lineage>
        <taxon>Bacteria</taxon>
        <taxon>Bacillati</taxon>
        <taxon>Actinomycetota</taxon>
        <taxon>Actinomycetes</taxon>
        <taxon>Propionibacteriales</taxon>
        <taxon>Propionibacteriaceae</taxon>
        <taxon>Luteococcus</taxon>
    </lineage>
</organism>
<feature type="region of interest" description="Disordered" evidence="1">
    <location>
        <begin position="197"/>
        <end position="216"/>
    </location>
</feature>
<feature type="compositionally biased region" description="Basic residues" evidence="1">
    <location>
        <begin position="431"/>
        <end position="442"/>
    </location>
</feature>
<proteinExistence type="predicted"/>
<feature type="region of interest" description="Disordered" evidence="1">
    <location>
        <begin position="266"/>
        <end position="460"/>
    </location>
</feature>
<feature type="compositionally biased region" description="Low complexity" evidence="1">
    <location>
        <begin position="407"/>
        <end position="423"/>
    </location>
</feature>
<dbReference type="InterPro" id="IPR047682">
    <property type="entry name" value="SepH-like"/>
</dbReference>
<accession>A0A3N1ZQR3</accession>
<dbReference type="EMBL" id="RKHG01000001">
    <property type="protein sequence ID" value="ROR53241.1"/>
    <property type="molecule type" value="Genomic_DNA"/>
</dbReference>
<sequence>MTSALSPRDIQTRIRSGASLEEVAHVAGVPVEKVEPFAAPVLAEREHVAGTALQCPVRRRGETGSVRSMRSVVTDKLAPHGVVIDEEDWDAWRNEDRRWTVQGCFEVDGERRVARFIFDQRARFSVANNDEARWLIGEVTASQPVSSPDAEPTIDLNDELALIRAVQGSVPIVETPASPSEPVRSTPVQAPAALSVGPAVAAQPEETAEPEADDTEVEDYAPAEFEEVDGVYDFVPKNTSDMDVLYDMLSSFAEDSVNIYAGLTNPVTQDVPEPVDAVLDEAEVEPEASTSTAKVTQPEPTPEPQPEQTDEQEPQPESTPQPEPLEDPDDVTEPKGERKPHLAAVVDLPEESPVARPAQGVVVEVELPQSDVPQPDVPQPDVPQPDVPQPDVPQPDLEVLSTGSADVAEAAVEVEQTPLVESPAPEPAPKPKPKPRSRKKRASVPSWDEIMFGGPTHKKD</sequence>
<name>A0A3N1ZQR3_9ACTN</name>
<feature type="domain" description="DUF3071" evidence="2">
    <location>
        <begin position="2"/>
        <end position="118"/>
    </location>
</feature>
<comment type="caution">
    <text evidence="3">The sequence shown here is derived from an EMBL/GenBank/DDBJ whole genome shotgun (WGS) entry which is preliminary data.</text>
</comment>
<dbReference type="Proteomes" id="UP000275749">
    <property type="component" value="Unassembled WGS sequence"/>
</dbReference>
<gene>
    <name evidence="3" type="ORF">EDD41_0373</name>
</gene>
<feature type="compositionally biased region" description="Acidic residues" evidence="1">
    <location>
        <begin position="206"/>
        <end position="216"/>
    </location>
</feature>
<feature type="compositionally biased region" description="Pro residues" evidence="1">
    <location>
        <begin position="375"/>
        <end position="393"/>
    </location>
</feature>
<dbReference type="InterPro" id="IPR021421">
    <property type="entry name" value="DUF3071"/>
</dbReference>
<protein>
    <recommendedName>
        <fullName evidence="2">DUF3071 domain-containing protein</fullName>
    </recommendedName>
</protein>
<evidence type="ECO:0000313" key="3">
    <source>
        <dbReference type="EMBL" id="ROR53241.1"/>
    </source>
</evidence>
<reference evidence="3 4" key="1">
    <citation type="submission" date="2018-11" db="EMBL/GenBank/DDBJ databases">
        <title>Sequencing the genomes of 1000 actinobacteria strains.</title>
        <authorList>
            <person name="Klenk H.-P."/>
        </authorList>
    </citation>
    <scope>NUCLEOTIDE SEQUENCE [LARGE SCALE GENOMIC DNA]</scope>
    <source>
        <strain evidence="3 4">DSM 10546</strain>
    </source>
</reference>
<dbReference type="AlphaFoldDB" id="A0A3N1ZQR3"/>
<evidence type="ECO:0000313" key="4">
    <source>
        <dbReference type="Proteomes" id="UP000275749"/>
    </source>
</evidence>
<dbReference type="NCBIfam" id="NF040712">
    <property type="entry name" value="SepH"/>
    <property type="match status" value="1"/>
</dbReference>
<dbReference type="Pfam" id="PF11268">
    <property type="entry name" value="DUF3071"/>
    <property type="match status" value="1"/>
</dbReference>
<evidence type="ECO:0000256" key="1">
    <source>
        <dbReference type="SAM" id="MobiDB-lite"/>
    </source>
</evidence>